<dbReference type="AlphaFoldDB" id="M7T006"/>
<dbReference type="InterPro" id="IPR006175">
    <property type="entry name" value="YjgF/YER057c/UK114"/>
</dbReference>
<dbReference type="Proteomes" id="UP000012174">
    <property type="component" value="Unassembled WGS sequence"/>
</dbReference>
<dbReference type="OMA" id="RATYYIT"/>
<dbReference type="CDD" id="cd06154">
    <property type="entry name" value="YjgF_YER057c_UK114_like_6"/>
    <property type="match status" value="1"/>
</dbReference>
<evidence type="ECO:0000313" key="2">
    <source>
        <dbReference type="EMBL" id="EMR69922.1"/>
    </source>
</evidence>
<dbReference type="PANTHER" id="PTHR43857">
    <property type="entry name" value="BLR7761 PROTEIN"/>
    <property type="match status" value="1"/>
</dbReference>
<dbReference type="STRING" id="1287681.M7T006"/>
<evidence type="ECO:0000313" key="3">
    <source>
        <dbReference type="Proteomes" id="UP000012174"/>
    </source>
</evidence>
<dbReference type="OrthoDB" id="538640at2759"/>
<dbReference type="SUPFAM" id="SSF55298">
    <property type="entry name" value="YjgF-like"/>
    <property type="match status" value="1"/>
</dbReference>
<dbReference type="Gene3D" id="3.30.1330.40">
    <property type="entry name" value="RutC-like"/>
    <property type="match status" value="1"/>
</dbReference>
<protein>
    <submittedName>
        <fullName evidence="2">Putative endoribonuclease l-psp protein</fullName>
    </submittedName>
</protein>
<gene>
    <name evidence="2" type="ORF">UCREL1_3066</name>
</gene>
<name>M7T006_EUTLA</name>
<dbReference type="eggNOG" id="KOG2317">
    <property type="taxonomic scope" value="Eukaryota"/>
</dbReference>
<keyword evidence="3" id="KW-1185">Reference proteome</keyword>
<reference evidence="3" key="1">
    <citation type="journal article" date="2013" name="Genome Announc.">
        <title>Draft genome sequence of the grapevine dieback fungus Eutypa lata UCR-EL1.</title>
        <authorList>
            <person name="Blanco-Ulate B."/>
            <person name="Rolshausen P.E."/>
            <person name="Cantu D."/>
        </authorList>
    </citation>
    <scope>NUCLEOTIDE SEQUENCE [LARGE SCALE GENOMIC DNA]</scope>
    <source>
        <strain evidence="3">UCR-EL1</strain>
    </source>
</reference>
<dbReference type="InterPro" id="IPR035959">
    <property type="entry name" value="RutC-like_sf"/>
</dbReference>
<accession>M7T006</accession>
<feature type="region of interest" description="Disordered" evidence="1">
    <location>
        <begin position="128"/>
        <end position="149"/>
    </location>
</feature>
<feature type="compositionally biased region" description="Basic and acidic residues" evidence="1">
    <location>
        <begin position="128"/>
        <end position="140"/>
    </location>
</feature>
<organism evidence="2 3">
    <name type="scientific">Eutypa lata (strain UCR-EL1)</name>
    <name type="common">Grapevine dieback disease fungus</name>
    <name type="synonym">Eutypa armeniacae</name>
    <dbReference type="NCBI Taxonomy" id="1287681"/>
    <lineage>
        <taxon>Eukaryota</taxon>
        <taxon>Fungi</taxon>
        <taxon>Dikarya</taxon>
        <taxon>Ascomycota</taxon>
        <taxon>Pezizomycotina</taxon>
        <taxon>Sordariomycetes</taxon>
        <taxon>Xylariomycetidae</taxon>
        <taxon>Xylariales</taxon>
        <taxon>Diatrypaceae</taxon>
        <taxon>Eutypa</taxon>
    </lineage>
</organism>
<sequence length="149" mass="16059">MARRLISSGSAFESAIGYSRAVVSGDWVFVSGCTGYDYAANTLPTGVVDQAEQCLRNIAAALTEANASVDDVVRVRYILPDRRDFPLVWPVLRRWFAAARPAATMMQAGLLEEAMKIEVEVMARKREGGAGGEAGEKMSDASEADVVNL</sequence>
<dbReference type="KEGG" id="ela:UCREL1_3066"/>
<evidence type="ECO:0000256" key="1">
    <source>
        <dbReference type="SAM" id="MobiDB-lite"/>
    </source>
</evidence>
<dbReference type="PANTHER" id="PTHR43857:SF1">
    <property type="entry name" value="YJGH FAMILY PROTEIN"/>
    <property type="match status" value="1"/>
</dbReference>
<dbReference type="EMBL" id="KB705996">
    <property type="protein sequence ID" value="EMR69922.1"/>
    <property type="molecule type" value="Genomic_DNA"/>
</dbReference>
<proteinExistence type="predicted"/>
<dbReference type="Pfam" id="PF01042">
    <property type="entry name" value="Ribonuc_L-PSP"/>
    <property type="match status" value="1"/>
</dbReference>
<dbReference type="HOGENOM" id="CLU_100715_5_3_1"/>